<accession>A0A834WYI3</accession>
<dbReference type="AlphaFoldDB" id="A0A834WYI3"/>
<evidence type="ECO:0000313" key="2">
    <source>
        <dbReference type="Proteomes" id="UP000634136"/>
    </source>
</evidence>
<gene>
    <name evidence="1" type="ORF">G2W53_009768</name>
</gene>
<comment type="caution">
    <text evidence="1">The sequence shown here is derived from an EMBL/GenBank/DDBJ whole genome shotgun (WGS) entry which is preliminary data.</text>
</comment>
<evidence type="ECO:0000313" key="1">
    <source>
        <dbReference type="EMBL" id="KAF7834909.1"/>
    </source>
</evidence>
<protein>
    <submittedName>
        <fullName evidence="1">Uncharacterized protein</fullName>
    </submittedName>
</protein>
<dbReference type="EMBL" id="JAAIUW010000004">
    <property type="protein sequence ID" value="KAF7834909.1"/>
    <property type="molecule type" value="Genomic_DNA"/>
</dbReference>
<organism evidence="1 2">
    <name type="scientific">Senna tora</name>
    <dbReference type="NCBI Taxonomy" id="362788"/>
    <lineage>
        <taxon>Eukaryota</taxon>
        <taxon>Viridiplantae</taxon>
        <taxon>Streptophyta</taxon>
        <taxon>Embryophyta</taxon>
        <taxon>Tracheophyta</taxon>
        <taxon>Spermatophyta</taxon>
        <taxon>Magnoliopsida</taxon>
        <taxon>eudicotyledons</taxon>
        <taxon>Gunneridae</taxon>
        <taxon>Pentapetalae</taxon>
        <taxon>rosids</taxon>
        <taxon>fabids</taxon>
        <taxon>Fabales</taxon>
        <taxon>Fabaceae</taxon>
        <taxon>Caesalpinioideae</taxon>
        <taxon>Cassia clade</taxon>
        <taxon>Senna</taxon>
    </lineage>
</organism>
<reference evidence="1" key="1">
    <citation type="submission" date="2020-09" db="EMBL/GenBank/DDBJ databases">
        <title>Genome-Enabled Discovery of Anthraquinone Biosynthesis in Senna tora.</title>
        <authorList>
            <person name="Kang S.-H."/>
            <person name="Pandey R.P."/>
            <person name="Lee C.-M."/>
            <person name="Sim J.-S."/>
            <person name="Jeong J.-T."/>
            <person name="Choi B.-S."/>
            <person name="Jung M."/>
            <person name="Ginzburg D."/>
            <person name="Zhao K."/>
            <person name="Won S.Y."/>
            <person name="Oh T.-J."/>
            <person name="Yu Y."/>
            <person name="Kim N.-H."/>
            <person name="Lee O.R."/>
            <person name="Lee T.-H."/>
            <person name="Bashyal P."/>
            <person name="Kim T.-S."/>
            <person name="Lee W.-H."/>
            <person name="Kawkins C."/>
            <person name="Kim C.-K."/>
            <person name="Kim J.S."/>
            <person name="Ahn B.O."/>
            <person name="Rhee S.Y."/>
            <person name="Sohng J.K."/>
        </authorList>
    </citation>
    <scope>NUCLEOTIDE SEQUENCE</scope>
    <source>
        <tissue evidence="1">Leaf</tissue>
    </source>
</reference>
<sequence length="172" mass="20074">MEGAWIMYYHIPDDKSQSDLRDLHELRRKRLVAQVNGTRRFVLYLQTGEDLMLQLESSWHGRSVDLVLPCSRRQNCGRISETFSKYEKFMKVVEIQPRFLIRNMLIHDPRSSHAITTPIGASNPLRYHPRSSHAMTTPIGTSNPLRFQSTMRTDVFHSLVQQVFCLVIREGF</sequence>
<dbReference type="Proteomes" id="UP000634136">
    <property type="component" value="Unassembled WGS sequence"/>
</dbReference>
<name>A0A834WYI3_9FABA</name>
<proteinExistence type="predicted"/>
<keyword evidence="2" id="KW-1185">Reference proteome</keyword>